<evidence type="ECO:0000256" key="4">
    <source>
        <dbReference type="ARBA" id="ARBA00023180"/>
    </source>
</evidence>
<dbReference type="Proteomes" id="UP001108240">
    <property type="component" value="Unplaced"/>
</dbReference>
<name>A0A9J7ZT36_CYPCA</name>
<dbReference type="AlphaFoldDB" id="A0A9J7ZT36"/>
<feature type="region of interest" description="Disordered" evidence="5">
    <location>
        <begin position="152"/>
        <end position="325"/>
    </location>
</feature>
<evidence type="ECO:0000256" key="3">
    <source>
        <dbReference type="ARBA" id="ARBA00023136"/>
    </source>
</evidence>
<proteinExistence type="predicted"/>
<reference evidence="9" key="1">
    <citation type="submission" date="2025-08" db="UniProtKB">
        <authorList>
            <consortium name="Ensembl"/>
        </authorList>
    </citation>
    <scope>IDENTIFICATION</scope>
</reference>
<evidence type="ECO:0000259" key="8">
    <source>
        <dbReference type="SMART" id="SM00765"/>
    </source>
</evidence>
<dbReference type="GO" id="GO:0016020">
    <property type="term" value="C:membrane"/>
    <property type="evidence" value="ECO:0007669"/>
    <property type="project" value="UniProtKB-SubCell"/>
</dbReference>
<feature type="compositionally biased region" description="Pro residues" evidence="5">
    <location>
        <begin position="313"/>
        <end position="324"/>
    </location>
</feature>
<feature type="compositionally biased region" description="Low complexity" evidence="5">
    <location>
        <begin position="159"/>
        <end position="228"/>
    </location>
</feature>
<dbReference type="InterPro" id="IPR011106">
    <property type="entry name" value="MANSC_N"/>
</dbReference>
<organism evidence="9 10">
    <name type="scientific">Cyprinus carpio carpio</name>
    <dbReference type="NCBI Taxonomy" id="630221"/>
    <lineage>
        <taxon>Eukaryota</taxon>
        <taxon>Metazoa</taxon>
        <taxon>Chordata</taxon>
        <taxon>Craniata</taxon>
        <taxon>Vertebrata</taxon>
        <taxon>Euteleostomi</taxon>
        <taxon>Actinopterygii</taxon>
        <taxon>Neopterygii</taxon>
        <taxon>Teleostei</taxon>
        <taxon>Ostariophysi</taxon>
        <taxon>Cypriniformes</taxon>
        <taxon>Cyprinidae</taxon>
        <taxon>Cyprininae</taxon>
        <taxon>Cyprinus</taxon>
    </lineage>
</organism>
<feature type="transmembrane region" description="Helical" evidence="6">
    <location>
        <begin position="364"/>
        <end position="383"/>
    </location>
</feature>
<keyword evidence="6" id="KW-1133">Transmembrane helix</keyword>
<accession>A0A9J7ZT36</accession>
<feature type="signal peptide" evidence="7">
    <location>
        <begin position="1"/>
        <end position="37"/>
    </location>
</feature>
<dbReference type="Ensembl" id="ENSCCRT00000164953.1">
    <property type="protein sequence ID" value="ENSCCRP00000134658.1"/>
    <property type="gene ID" value="ENSCCRG00000080644.1"/>
</dbReference>
<comment type="subcellular location">
    <subcellularLocation>
        <location evidence="1">Membrane</location>
    </subcellularLocation>
</comment>
<evidence type="ECO:0000256" key="7">
    <source>
        <dbReference type="SAM" id="SignalP"/>
    </source>
</evidence>
<dbReference type="SMART" id="SM00765">
    <property type="entry name" value="MANEC"/>
    <property type="match status" value="1"/>
</dbReference>
<reference evidence="9" key="2">
    <citation type="submission" date="2025-09" db="UniProtKB">
        <authorList>
            <consortium name="Ensembl"/>
        </authorList>
    </citation>
    <scope>IDENTIFICATION</scope>
</reference>
<keyword evidence="3 6" id="KW-0472">Membrane</keyword>
<evidence type="ECO:0000256" key="6">
    <source>
        <dbReference type="SAM" id="Phobius"/>
    </source>
</evidence>
<dbReference type="InterPro" id="IPR013980">
    <property type="entry name" value="MANSC_dom"/>
</dbReference>
<keyword evidence="10" id="KW-1185">Reference proteome</keyword>
<sequence>MVTRAEVCLFSSVLLKRHVMFLSCVLLLCLLLRVCGGTLDPDREMCYSRQHRDAAVNTHVALDQKGTVMEARAKPSEKDCILTCCSEDVAPGLQCNLVVYRPAKRLGDLNCQLFHCPSERECPLMTAGAGVNTYNIFKGITHPTTRGRITAKPTAAQLTTTPTTTPTTPTTTPMTTPTTPMTTPTTTPTTPITTPTTTTTPTTPTTTPTSTATSTTPAPTTSSSSSSSRCTEEAPTESESPMILETVTMTTAPATTATSTTQSSTTTTTTKSTSTKAPRPPPRTSLKPSRPKKPSKPSRPETPPVKPVRATPIPTPPPTTPERPPAAVIQLGSDPTRRAFTRGRPVLSLPGKPKVSRVMWKNSLVAIVVITLIFLTLILALAARKAMESFDRRHYTRLELNDLHYEV</sequence>
<feature type="compositionally biased region" description="Low complexity" evidence="5">
    <location>
        <begin position="250"/>
        <end position="277"/>
    </location>
</feature>
<dbReference type="GeneTree" id="ENSGT01110000267404"/>
<dbReference type="Pfam" id="PF07502">
    <property type="entry name" value="MANEC"/>
    <property type="match status" value="1"/>
</dbReference>
<evidence type="ECO:0000256" key="1">
    <source>
        <dbReference type="ARBA" id="ARBA00004370"/>
    </source>
</evidence>
<protein>
    <recommendedName>
        <fullName evidence="8">Seven cysteines N-terminal domain-containing protein</fullName>
    </recommendedName>
</protein>
<evidence type="ECO:0000313" key="9">
    <source>
        <dbReference type="Ensembl" id="ENSCCRP00000134658.1"/>
    </source>
</evidence>
<feature type="domain" description="Seven cysteines N-terminal" evidence="8">
    <location>
        <begin position="41"/>
        <end position="134"/>
    </location>
</feature>
<evidence type="ECO:0000256" key="5">
    <source>
        <dbReference type="SAM" id="MobiDB-lite"/>
    </source>
</evidence>
<feature type="chain" id="PRO_5039899050" description="Seven cysteines N-terminal domain-containing protein" evidence="7">
    <location>
        <begin position="38"/>
        <end position="407"/>
    </location>
</feature>
<keyword evidence="6" id="KW-0812">Transmembrane</keyword>
<keyword evidence="2 7" id="KW-0732">Signal</keyword>
<keyword evidence="4" id="KW-0325">Glycoprotein</keyword>
<evidence type="ECO:0000313" key="10">
    <source>
        <dbReference type="Proteomes" id="UP001108240"/>
    </source>
</evidence>
<evidence type="ECO:0000256" key="2">
    <source>
        <dbReference type="ARBA" id="ARBA00022729"/>
    </source>
</evidence>